<dbReference type="RefSeq" id="WP_207294589.1">
    <property type="nucleotide sequence ID" value="NZ_CP071448.1"/>
</dbReference>
<keyword evidence="2" id="KW-1185">Reference proteome</keyword>
<name>A0ABX7Q8J4_9FLAO</name>
<evidence type="ECO:0000313" key="1">
    <source>
        <dbReference type="EMBL" id="QSW87334.1"/>
    </source>
</evidence>
<dbReference type="Proteomes" id="UP000663440">
    <property type="component" value="Chromosome"/>
</dbReference>
<accession>A0ABX7Q8J4</accession>
<protein>
    <submittedName>
        <fullName evidence="1">Uncharacterized protein</fullName>
    </submittedName>
</protein>
<evidence type="ECO:0000313" key="2">
    <source>
        <dbReference type="Proteomes" id="UP000663440"/>
    </source>
</evidence>
<organism evidence="1 2">
    <name type="scientific">Flavobacterium endoglycinae</name>
    <dbReference type="NCBI Taxonomy" id="2816357"/>
    <lineage>
        <taxon>Bacteria</taxon>
        <taxon>Pseudomonadati</taxon>
        <taxon>Bacteroidota</taxon>
        <taxon>Flavobacteriia</taxon>
        <taxon>Flavobacteriales</taxon>
        <taxon>Flavobacteriaceae</taxon>
        <taxon>Flavobacterium</taxon>
    </lineage>
</organism>
<sequence>MEFKNFNFDKDKDFIPAVRSSLFGADPAIKRISAAAGAGDPVFRRKFPETDVFKTILKERKTAVKNKKSSEMTI</sequence>
<reference evidence="1 2" key="1">
    <citation type="submission" date="2021-03" db="EMBL/GenBank/DDBJ databases">
        <title>Flavobacterium kribbensis sp. nov, an endophytic bacteria, isolated from soybean.</title>
        <authorList>
            <person name="Lee J."/>
            <person name="Seo J."/>
        </authorList>
    </citation>
    <scope>NUCLEOTIDE SEQUENCE [LARGE SCALE GENOMIC DNA]</scope>
    <source>
        <strain evidence="1 2">BB8</strain>
    </source>
</reference>
<dbReference type="EMBL" id="CP071448">
    <property type="protein sequence ID" value="QSW87334.1"/>
    <property type="molecule type" value="Genomic_DNA"/>
</dbReference>
<gene>
    <name evidence="1" type="ORF">J0383_13615</name>
</gene>
<proteinExistence type="predicted"/>